<feature type="compositionally biased region" description="Pro residues" evidence="6">
    <location>
        <begin position="1"/>
        <end position="36"/>
    </location>
</feature>
<reference evidence="8 9" key="1">
    <citation type="submission" date="2016-04" db="EMBL/GenBank/DDBJ databases">
        <title>A degradative enzymes factory behind the ericoid mycorrhizal symbiosis.</title>
        <authorList>
            <consortium name="DOE Joint Genome Institute"/>
            <person name="Martino E."/>
            <person name="Morin E."/>
            <person name="Grelet G."/>
            <person name="Kuo A."/>
            <person name="Kohler A."/>
            <person name="Daghino S."/>
            <person name="Barry K."/>
            <person name="Choi C."/>
            <person name="Cichocki N."/>
            <person name="Clum A."/>
            <person name="Copeland A."/>
            <person name="Hainaut M."/>
            <person name="Haridas S."/>
            <person name="Labutti K."/>
            <person name="Lindquist E."/>
            <person name="Lipzen A."/>
            <person name="Khouja H.-R."/>
            <person name="Murat C."/>
            <person name="Ohm R."/>
            <person name="Olson A."/>
            <person name="Spatafora J."/>
            <person name="Veneault-Fourrey C."/>
            <person name="Henrissat B."/>
            <person name="Grigoriev I."/>
            <person name="Martin F."/>
            <person name="Perotto S."/>
        </authorList>
    </citation>
    <scope>NUCLEOTIDE SEQUENCE [LARGE SCALE GENOMIC DNA]</scope>
    <source>
        <strain evidence="8 9">F</strain>
    </source>
</reference>
<dbReference type="PANTHER" id="PTHR43671:SF13">
    <property type="entry name" value="SERINE_THREONINE-PROTEIN KINASE NEK2"/>
    <property type="match status" value="1"/>
</dbReference>
<organism evidence="8 9">
    <name type="scientific">Hyaloscypha variabilis (strain UAMH 11265 / GT02V1 / F)</name>
    <name type="common">Meliniomyces variabilis</name>
    <dbReference type="NCBI Taxonomy" id="1149755"/>
    <lineage>
        <taxon>Eukaryota</taxon>
        <taxon>Fungi</taxon>
        <taxon>Dikarya</taxon>
        <taxon>Ascomycota</taxon>
        <taxon>Pezizomycotina</taxon>
        <taxon>Leotiomycetes</taxon>
        <taxon>Helotiales</taxon>
        <taxon>Hyaloscyphaceae</taxon>
        <taxon>Hyaloscypha</taxon>
        <taxon>Hyaloscypha variabilis</taxon>
    </lineage>
</organism>
<protein>
    <recommendedName>
        <fullName evidence="1">non-specific serine/threonine protein kinase</fullName>
        <ecNumber evidence="1">2.7.11.1</ecNumber>
    </recommendedName>
</protein>
<gene>
    <name evidence="8" type="ORF">L207DRAFT_529417</name>
</gene>
<dbReference type="InterPro" id="IPR000719">
    <property type="entry name" value="Prot_kinase_dom"/>
</dbReference>
<dbReference type="SUPFAM" id="SSF56112">
    <property type="entry name" value="Protein kinase-like (PK-like)"/>
    <property type="match status" value="1"/>
</dbReference>
<keyword evidence="9" id="KW-1185">Reference proteome</keyword>
<evidence type="ECO:0000313" key="9">
    <source>
        <dbReference type="Proteomes" id="UP000235786"/>
    </source>
</evidence>
<evidence type="ECO:0000256" key="2">
    <source>
        <dbReference type="ARBA" id="ARBA00022679"/>
    </source>
</evidence>
<dbReference type="AlphaFoldDB" id="A0A2J6RLT0"/>
<feature type="region of interest" description="Disordered" evidence="6">
    <location>
        <begin position="1"/>
        <end position="64"/>
    </location>
</feature>
<evidence type="ECO:0000256" key="5">
    <source>
        <dbReference type="ARBA" id="ARBA00022840"/>
    </source>
</evidence>
<dbReference type="EMBL" id="KZ613946">
    <property type="protein sequence ID" value="PMD39439.1"/>
    <property type="molecule type" value="Genomic_DNA"/>
</dbReference>
<keyword evidence="3" id="KW-0547">Nucleotide-binding</keyword>
<dbReference type="GO" id="GO:0005524">
    <property type="term" value="F:ATP binding"/>
    <property type="evidence" value="ECO:0007669"/>
    <property type="project" value="UniProtKB-KW"/>
</dbReference>
<dbReference type="SMART" id="SM00220">
    <property type="entry name" value="S_TKc"/>
    <property type="match status" value="1"/>
</dbReference>
<feature type="region of interest" description="Disordered" evidence="6">
    <location>
        <begin position="548"/>
        <end position="568"/>
    </location>
</feature>
<keyword evidence="5" id="KW-0067">ATP-binding</keyword>
<sequence>MPPKTGDPGQAPGPPAGPVPPPGLAPPQGPAPPSRPVPSQGRVSSPQAGSQAGSPRPPPPGPSRIRIIKKFQNYRGDPEQTAKQIRDTWRRLDYVIPAAVAPSAPVVNQFPRRQSRGRADPYDPDTEAFLQQIPSELEDVNQVIFGGGPDSWIGVKLLGEGSYGKVGLWEYMHNDRKPGQLYHQVAVKEAISNDPSESLDYDNQIYQTLLKTGSAHVSQILAPGKPVDAAAEGLDMVWDGKITRLIMEYCTFGDLNGLIKTFQRLGRPMREITVWRIFECLIDGLSALHFGNELTLVAPGNIYQSRTLPGWDPIIHFDLKPGNKMAVLMAEDRSIHGASPVVKIADFGLCKGLSTFTNWGERWDVRRLATEGYFAPEQFSASWEAKDFKTSGIAGRYNFKTNVWGIGCIMYQLMLLTNNPPDAKVPFRPTFAASWYTNAPALRGRAFGHLLKGGLPPTAGSPVYSNELIDLVQLCLMEHPLDRPILRDLRSRIRAGILASIAAGSVDEPWEYFTPALPTPEGSKALCIGRELDATPCIRKAAPNGGGYCTKHQDQRLTRPSQRKRRRR</sequence>
<proteinExistence type="predicted"/>
<dbReference type="GO" id="GO:0004674">
    <property type="term" value="F:protein serine/threonine kinase activity"/>
    <property type="evidence" value="ECO:0007669"/>
    <property type="project" value="UniProtKB-EC"/>
</dbReference>
<dbReference type="InterPro" id="IPR050660">
    <property type="entry name" value="NEK_Ser/Thr_kinase"/>
</dbReference>
<dbReference type="OrthoDB" id="4062651at2759"/>
<dbReference type="PANTHER" id="PTHR43671">
    <property type="entry name" value="SERINE/THREONINE-PROTEIN KINASE NEK"/>
    <property type="match status" value="1"/>
</dbReference>
<dbReference type="PROSITE" id="PS50011">
    <property type="entry name" value="PROTEIN_KINASE_DOM"/>
    <property type="match status" value="1"/>
</dbReference>
<dbReference type="Proteomes" id="UP000235786">
    <property type="component" value="Unassembled WGS sequence"/>
</dbReference>
<dbReference type="STRING" id="1149755.A0A2J6RLT0"/>
<name>A0A2J6RLT0_HYAVF</name>
<dbReference type="Pfam" id="PF00069">
    <property type="entry name" value="Pkinase"/>
    <property type="match status" value="1"/>
</dbReference>
<dbReference type="InterPro" id="IPR011009">
    <property type="entry name" value="Kinase-like_dom_sf"/>
</dbReference>
<evidence type="ECO:0000259" key="7">
    <source>
        <dbReference type="PROSITE" id="PS50011"/>
    </source>
</evidence>
<dbReference type="Gene3D" id="1.10.510.10">
    <property type="entry name" value="Transferase(Phosphotransferase) domain 1"/>
    <property type="match status" value="1"/>
</dbReference>
<evidence type="ECO:0000256" key="4">
    <source>
        <dbReference type="ARBA" id="ARBA00022777"/>
    </source>
</evidence>
<dbReference type="EC" id="2.7.11.1" evidence="1"/>
<feature type="domain" description="Protein kinase" evidence="7">
    <location>
        <begin position="152"/>
        <end position="497"/>
    </location>
</feature>
<keyword evidence="2" id="KW-0808">Transferase</keyword>
<evidence type="ECO:0000313" key="8">
    <source>
        <dbReference type="EMBL" id="PMD39439.1"/>
    </source>
</evidence>
<evidence type="ECO:0000256" key="6">
    <source>
        <dbReference type="SAM" id="MobiDB-lite"/>
    </source>
</evidence>
<keyword evidence="4 8" id="KW-0418">Kinase</keyword>
<feature type="compositionally biased region" description="Polar residues" evidence="6">
    <location>
        <begin position="42"/>
        <end position="52"/>
    </location>
</feature>
<evidence type="ECO:0000256" key="1">
    <source>
        <dbReference type="ARBA" id="ARBA00012513"/>
    </source>
</evidence>
<accession>A0A2J6RLT0</accession>
<evidence type="ECO:0000256" key="3">
    <source>
        <dbReference type="ARBA" id="ARBA00022741"/>
    </source>
</evidence>